<protein>
    <submittedName>
        <fullName evidence="3">Uncharacterized protein</fullName>
    </submittedName>
</protein>
<evidence type="ECO:0000256" key="1">
    <source>
        <dbReference type="SAM" id="Coils"/>
    </source>
</evidence>
<name>A0ABV5F6I0_9FLAO</name>
<accession>A0ABV5F6I0</accession>
<sequence>MKKQLLLIAVGIIMNASLYSQSLLPVKTKYQGEDAVIISVAQMDRVAESILRLQLRTAQLNATQIELRISNTNIEKLNLEVNFLQSLNDTKNKQIALLGLELSGKDAQHELDLLYFKGKAQEKTSSFFLGFSIGAIVALVFGVVFG</sequence>
<keyword evidence="2" id="KW-0472">Membrane</keyword>
<feature type="coiled-coil region" evidence="1">
    <location>
        <begin position="60"/>
        <end position="94"/>
    </location>
</feature>
<dbReference type="EMBL" id="JBHMEZ010000032">
    <property type="protein sequence ID" value="MFB9055056.1"/>
    <property type="molecule type" value="Genomic_DNA"/>
</dbReference>
<dbReference type="RefSeq" id="WP_382384740.1">
    <property type="nucleotide sequence ID" value="NZ_JBHMEZ010000032.1"/>
</dbReference>
<organism evidence="3 4">
    <name type="scientific">Formosa undariae</name>
    <dbReference type="NCBI Taxonomy" id="1325436"/>
    <lineage>
        <taxon>Bacteria</taxon>
        <taxon>Pseudomonadati</taxon>
        <taxon>Bacteroidota</taxon>
        <taxon>Flavobacteriia</taxon>
        <taxon>Flavobacteriales</taxon>
        <taxon>Flavobacteriaceae</taxon>
        <taxon>Formosa</taxon>
    </lineage>
</organism>
<keyword evidence="4" id="KW-1185">Reference proteome</keyword>
<comment type="caution">
    <text evidence="3">The sequence shown here is derived from an EMBL/GenBank/DDBJ whole genome shotgun (WGS) entry which is preliminary data.</text>
</comment>
<feature type="transmembrane region" description="Helical" evidence="2">
    <location>
        <begin position="127"/>
        <end position="145"/>
    </location>
</feature>
<evidence type="ECO:0000256" key="2">
    <source>
        <dbReference type="SAM" id="Phobius"/>
    </source>
</evidence>
<keyword evidence="2" id="KW-1133">Transmembrane helix</keyword>
<evidence type="ECO:0000313" key="4">
    <source>
        <dbReference type="Proteomes" id="UP001589605"/>
    </source>
</evidence>
<gene>
    <name evidence="3" type="ORF">ACFFVB_18390</name>
</gene>
<reference evidence="3 4" key="1">
    <citation type="submission" date="2024-09" db="EMBL/GenBank/DDBJ databases">
        <authorList>
            <person name="Sun Q."/>
            <person name="Mori K."/>
        </authorList>
    </citation>
    <scope>NUCLEOTIDE SEQUENCE [LARGE SCALE GENOMIC DNA]</scope>
    <source>
        <strain evidence="3 4">CECT 8286</strain>
    </source>
</reference>
<keyword evidence="1" id="KW-0175">Coiled coil</keyword>
<proteinExistence type="predicted"/>
<evidence type="ECO:0000313" key="3">
    <source>
        <dbReference type="EMBL" id="MFB9055056.1"/>
    </source>
</evidence>
<keyword evidence="2" id="KW-0812">Transmembrane</keyword>
<dbReference type="Proteomes" id="UP001589605">
    <property type="component" value="Unassembled WGS sequence"/>
</dbReference>